<gene>
    <name evidence="3" type="ORF">PHACADRAFT_142847</name>
</gene>
<proteinExistence type="predicted"/>
<protein>
    <recommendedName>
        <fullName evidence="2">Yeast cell wall synthesis Kre9/Knh1-like N-terminal domain-containing protein</fullName>
    </recommendedName>
</protein>
<evidence type="ECO:0000256" key="1">
    <source>
        <dbReference type="ARBA" id="ARBA00022729"/>
    </source>
</evidence>
<dbReference type="RefSeq" id="XP_007395361.1">
    <property type="nucleotide sequence ID" value="XM_007395299.1"/>
</dbReference>
<dbReference type="Pfam" id="PF10342">
    <property type="entry name" value="Kre9_KNH"/>
    <property type="match status" value="1"/>
</dbReference>
<evidence type="ECO:0000313" key="3">
    <source>
        <dbReference type="EMBL" id="EKM55014.1"/>
    </source>
</evidence>
<keyword evidence="4" id="KW-1185">Reference proteome</keyword>
<sequence>MTYLMAETAWQFGQAYTVTWDASDAPMNIMSGNSGFILLRSGDYEMSPILAQNIHLRDGQYQVTVPDVVTGSDHSLVLLRDSGNWGPEFMINGPVTF</sequence>
<dbReference type="GeneID" id="18908574"/>
<keyword evidence="1" id="KW-0732">Signal</keyword>
<feature type="domain" description="Yeast cell wall synthesis Kre9/Knh1-like N-terminal" evidence="2">
    <location>
        <begin position="7"/>
        <end position="90"/>
    </location>
</feature>
<organism evidence="3 4">
    <name type="scientific">Phanerochaete carnosa (strain HHB-10118-sp)</name>
    <name type="common">White-rot fungus</name>
    <name type="synonym">Peniophora carnosa</name>
    <dbReference type="NCBI Taxonomy" id="650164"/>
    <lineage>
        <taxon>Eukaryota</taxon>
        <taxon>Fungi</taxon>
        <taxon>Dikarya</taxon>
        <taxon>Basidiomycota</taxon>
        <taxon>Agaricomycotina</taxon>
        <taxon>Agaricomycetes</taxon>
        <taxon>Polyporales</taxon>
        <taxon>Phanerochaetaceae</taxon>
        <taxon>Phanerochaete</taxon>
    </lineage>
</organism>
<dbReference type="InterPro" id="IPR018466">
    <property type="entry name" value="Kre9/Knh1-like_N"/>
</dbReference>
<dbReference type="EMBL" id="JH930472">
    <property type="protein sequence ID" value="EKM55014.1"/>
    <property type="molecule type" value="Genomic_DNA"/>
</dbReference>
<dbReference type="KEGG" id="pco:PHACADRAFT_142847"/>
<accession>K5W7R6</accession>
<dbReference type="InParanoid" id="K5W7R6"/>
<evidence type="ECO:0000259" key="2">
    <source>
        <dbReference type="Pfam" id="PF10342"/>
    </source>
</evidence>
<reference evidence="3 4" key="1">
    <citation type="journal article" date="2012" name="BMC Genomics">
        <title>Comparative genomics of the white-rot fungi, Phanerochaete carnosa and P. chrysosporium, to elucidate the genetic basis of the distinct wood types they colonize.</title>
        <authorList>
            <person name="Suzuki H."/>
            <person name="MacDonald J."/>
            <person name="Syed K."/>
            <person name="Salamov A."/>
            <person name="Hori C."/>
            <person name="Aerts A."/>
            <person name="Henrissat B."/>
            <person name="Wiebenga A."/>
            <person name="vanKuyk P.A."/>
            <person name="Barry K."/>
            <person name="Lindquist E."/>
            <person name="LaButti K."/>
            <person name="Lapidus A."/>
            <person name="Lucas S."/>
            <person name="Coutinho P."/>
            <person name="Gong Y."/>
            <person name="Samejima M."/>
            <person name="Mahadevan R."/>
            <person name="Abou-Zaid M."/>
            <person name="de Vries R.P."/>
            <person name="Igarashi K."/>
            <person name="Yadav J.S."/>
            <person name="Grigoriev I.V."/>
            <person name="Master E.R."/>
        </authorList>
    </citation>
    <scope>NUCLEOTIDE SEQUENCE [LARGE SCALE GENOMIC DNA]</scope>
    <source>
        <strain evidence="3 4">HHB-10118-sp</strain>
    </source>
</reference>
<name>K5W7R6_PHACS</name>
<dbReference type="Proteomes" id="UP000008370">
    <property type="component" value="Unassembled WGS sequence"/>
</dbReference>
<evidence type="ECO:0000313" key="4">
    <source>
        <dbReference type="Proteomes" id="UP000008370"/>
    </source>
</evidence>
<dbReference type="AlphaFoldDB" id="K5W7R6"/>
<dbReference type="OrthoDB" id="2317741at2759"/>
<dbReference type="HOGENOM" id="CLU_083660_2_1_1"/>